<evidence type="ECO:0000259" key="5">
    <source>
        <dbReference type="Pfam" id="PF00365"/>
    </source>
</evidence>
<feature type="domain" description="Phosphofructokinase" evidence="5">
    <location>
        <begin position="2"/>
        <end position="50"/>
    </location>
</feature>
<dbReference type="GO" id="GO:0046872">
    <property type="term" value="F:metal ion binding"/>
    <property type="evidence" value="ECO:0007669"/>
    <property type="project" value="UniProtKB-KW"/>
</dbReference>
<dbReference type="InterPro" id="IPR000023">
    <property type="entry name" value="Phosphofructokinase_dom"/>
</dbReference>
<dbReference type="PANTHER" id="PTHR13697:SF52">
    <property type="entry name" value="ATP-DEPENDENT 6-PHOSPHOFRUCTOKINASE 3"/>
    <property type="match status" value="1"/>
</dbReference>
<proteinExistence type="predicted"/>
<dbReference type="EMBL" id="PEWV01000036">
    <property type="protein sequence ID" value="PIU41759.1"/>
    <property type="molecule type" value="Genomic_DNA"/>
</dbReference>
<dbReference type="Proteomes" id="UP000230052">
    <property type="component" value="Unassembled WGS sequence"/>
</dbReference>
<comment type="caution">
    <text evidence="6">The sequence shown here is derived from an EMBL/GenBank/DDBJ whole genome shotgun (WGS) entry which is preliminary data.</text>
</comment>
<evidence type="ECO:0000313" key="6">
    <source>
        <dbReference type="EMBL" id="PIU41759.1"/>
    </source>
</evidence>
<dbReference type="PANTHER" id="PTHR13697">
    <property type="entry name" value="PHOSPHOFRUCTOKINASE"/>
    <property type="match status" value="1"/>
</dbReference>
<dbReference type="GO" id="GO:0030388">
    <property type="term" value="P:fructose 1,6-bisphosphate metabolic process"/>
    <property type="evidence" value="ECO:0007669"/>
    <property type="project" value="TreeGrafter"/>
</dbReference>
<dbReference type="InterPro" id="IPR035966">
    <property type="entry name" value="PKF_sf"/>
</dbReference>
<dbReference type="PROSITE" id="PS00433">
    <property type="entry name" value="PHOSPHOFRUCTOKINASE"/>
    <property type="match status" value="1"/>
</dbReference>
<organism evidence="6 7">
    <name type="scientific">Candidatus Aquitaenariimonas noxiae</name>
    <dbReference type="NCBI Taxonomy" id="1974741"/>
    <lineage>
        <taxon>Bacteria</taxon>
        <taxon>Pseudomonadati</taxon>
        <taxon>Candidatus Omnitrophota</taxon>
        <taxon>Candidatus Aquitaenariimonas</taxon>
    </lineage>
</organism>
<dbReference type="GO" id="GO:0016208">
    <property type="term" value="F:AMP binding"/>
    <property type="evidence" value="ECO:0007669"/>
    <property type="project" value="TreeGrafter"/>
</dbReference>
<accession>A0A2J0KVF1</accession>
<keyword evidence="1" id="KW-0808">Transferase</keyword>
<dbReference type="GO" id="GO:0006002">
    <property type="term" value="P:fructose 6-phosphate metabolic process"/>
    <property type="evidence" value="ECO:0007669"/>
    <property type="project" value="TreeGrafter"/>
</dbReference>
<dbReference type="GO" id="GO:0048029">
    <property type="term" value="F:monosaccharide binding"/>
    <property type="evidence" value="ECO:0007669"/>
    <property type="project" value="TreeGrafter"/>
</dbReference>
<dbReference type="AlphaFoldDB" id="A0A2J0KVF1"/>
<evidence type="ECO:0000313" key="7">
    <source>
        <dbReference type="Proteomes" id="UP000230052"/>
    </source>
</evidence>
<dbReference type="GO" id="GO:0005945">
    <property type="term" value="C:6-phosphofructokinase complex"/>
    <property type="evidence" value="ECO:0007669"/>
    <property type="project" value="TreeGrafter"/>
</dbReference>
<dbReference type="GO" id="GO:0003872">
    <property type="term" value="F:6-phosphofructokinase activity"/>
    <property type="evidence" value="ECO:0007669"/>
    <property type="project" value="InterPro"/>
</dbReference>
<sequence>MSEKLAEKLMERLTGIETRTVVMGHLQRGGSPSSFDRILGTGLGTFAVDMAARGKFGHMAGVKNNNFVQVPLSVVAKGTKTVPLGHNLIRSARSVGTCFGDLKLVN</sequence>
<keyword evidence="2" id="KW-0479">Metal-binding</keyword>
<dbReference type="UniPathway" id="UPA00109">
    <property type="reaction ID" value="UER00182"/>
</dbReference>
<dbReference type="SUPFAM" id="SSF53784">
    <property type="entry name" value="Phosphofructokinase"/>
    <property type="match status" value="1"/>
</dbReference>
<dbReference type="GO" id="GO:0070095">
    <property type="term" value="F:fructose-6-phosphate binding"/>
    <property type="evidence" value="ECO:0007669"/>
    <property type="project" value="TreeGrafter"/>
</dbReference>
<dbReference type="GO" id="GO:0061621">
    <property type="term" value="P:canonical glycolysis"/>
    <property type="evidence" value="ECO:0007669"/>
    <property type="project" value="TreeGrafter"/>
</dbReference>
<evidence type="ECO:0000256" key="2">
    <source>
        <dbReference type="ARBA" id="ARBA00022723"/>
    </source>
</evidence>
<dbReference type="GO" id="GO:0042802">
    <property type="term" value="F:identical protein binding"/>
    <property type="evidence" value="ECO:0007669"/>
    <property type="project" value="TreeGrafter"/>
</dbReference>
<gene>
    <name evidence="6" type="ORF">COS99_03825</name>
</gene>
<evidence type="ECO:0000256" key="1">
    <source>
        <dbReference type="ARBA" id="ARBA00022679"/>
    </source>
</evidence>
<dbReference type="GO" id="GO:0005524">
    <property type="term" value="F:ATP binding"/>
    <property type="evidence" value="ECO:0007669"/>
    <property type="project" value="TreeGrafter"/>
</dbReference>
<reference evidence="6 7" key="1">
    <citation type="submission" date="2017-09" db="EMBL/GenBank/DDBJ databases">
        <title>Depth-based differentiation of microbial function through sediment-hosted aquifers and enrichment of novel symbionts in the deep terrestrial subsurface.</title>
        <authorList>
            <person name="Probst A.J."/>
            <person name="Ladd B."/>
            <person name="Jarett J.K."/>
            <person name="Geller-Mcgrath D.E."/>
            <person name="Sieber C.M."/>
            <person name="Emerson J.B."/>
            <person name="Anantharaman K."/>
            <person name="Thomas B.C."/>
            <person name="Malmstrom R."/>
            <person name="Stieglmeier M."/>
            <person name="Klingl A."/>
            <person name="Woyke T."/>
            <person name="Ryan C.M."/>
            <person name="Banfield J.F."/>
        </authorList>
    </citation>
    <scope>NUCLEOTIDE SEQUENCE [LARGE SCALE GENOMIC DNA]</scope>
    <source>
        <strain evidence="6">CG07_land_8_20_14_0_80_42_15</strain>
    </source>
</reference>
<keyword evidence="4" id="KW-0460">Magnesium</keyword>
<dbReference type="Gene3D" id="3.40.50.460">
    <property type="entry name" value="Phosphofructokinase domain"/>
    <property type="match status" value="1"/>
</dbReference>
<evidence type="ECO:0000256" key="3">
    <source>
        <dbReference type="ARBA" id="ARBA00022777"/>
    </source>
</evidence>
<dbReference type="Gene3D" id="3.40.50.450">
    <property type="match status" value="1"/>
</dbReference>
<dbReference type="Pfam" id="PF00365">
    <property type="entry name" value="PFK"/>
    <property type="match status" value="1"/>
</dbReference>
<evidence type="ECO:0000256" key="4">
    <source>
        <dbReference type="ARBA" id="ARBA00022842"/>
    </source>
</evidence>
<keyword evidence="3" id="KW-0418">Kinase</keyword>
<name>A0A2J0KVF1_9BACT</name>
<dbReference type="InterPro" id="IPR015912">
    <property type="entry name" value="Phosphofructokinase_CS"/>
</dbReference>
<protein>
    <recommendedName>
        <fullName evidence="5">Phosphofructokinase domain-containing protein</fullName>
    </recommendedName>
</protein>